<dbReference type="Proteomes" id="UP001281761">
    <property type="component" value="Unassembled WGS sequence"/>
</dbReference>
<comment type="caution">
    <text evidence="2">The sequence shown here is derived from an EMBL/GenBank/DDBJ whole genome shotgun (WGS) entry which is preliminary data.</text>
</comment>
<feature type="compositionally biased region" description="Polar residues" evidence="1">
    <location>
        <begin position="7"/>
        <end position="16"/>
    </location>
</feature>
<evidence type="ECO:0000256" key="1">
    <source>
        <dbReference type="SAM" id="MobiDB-lite"/>
    </source>
</evidence>
<reference evidence="2 3" key="1">
    <citation type="journal article" date="2022" name="bioRxiv">
        <title>Genomics of Preaxostyla Flagellates Illuminates Evolutionary Transitions and the Path Towards Mitochondrial Loss.</title>
        <authorList>
            <person name="Novak L.V.F."/>
            <person name="Treitli S.C."/>
            <person name="Pyrih J."/>
            <person name="Halakuc P."/>
            <person name="Pipaliya S.V."/>
            <person name="Vacek V."/>
            <person name="Brzon O."/>
            <person name="Soukal P."/>
            <person name="Eme L."/>
            <person name="Dacks J.B."/>
            <person name="Karnkowska A."/>
            <person name="Elias M."/>
            <person name="Hampl V."/>
        </authorList>
    </citation>
    <scope>NUCLEOTIDE SEQUENCE [LARGE SCALE GENOMIC DNA]</scope>
    <source>
        <strain evidence="2">NAU3</strain>
        <tissue evidence="2">Gut</tissue>
    </source>
</reference>
<dbReference type="EMBL" id="JARBJD010000018">
    <property type="protein sequence ID" value="KAK2961157.1"/>
    <property type="molecule type" value="Genomic_DNA"/>
</dbReference>
<keyword evidence="3" id="KW-1185">Reference proteome</keyword>
<organism evidence="2 3">
    <name type="scientific">Blattamonas nauphoetae</name>
    <dbReference type="NCBI Taxonomy" id="2049346"/>
    <lineage>
        <taxon>Eukaryota</taxon>
        <taxon>Metamonada</taxon>
        <taxon>Preaxostyla</taxon>
        <taxon>Oxymonadida</taxon>
        <taxon>Blattamonas</taxon>
    </lineage>
</organism>
<feature type="compositionally biased region" description="Basic and acidic residues" evidence="1">
    <location>
        <begin position="88"/>
        <end position="106"/>
    </location>
</feature>
<feature type="region of interest" description="Disordered" evidence="1">
    <location>
        <begin position="63"/>
        <end position="107"/>
    </location>
</feature>
<feature type="region of interest" description="Disordered" evidence="1">
    <location>
        <begin position="1"/>
        <end position="31"/>
    </location>
</feature>
<evidence type="ECO:0000313" key="2">
    <source>
        <dbReference type="EMBL" id="KAK2961157.1"/>
    </source>
</evidence>
<protein>
    <recommendedName>
        <fullName evidence="4">C2H2-type domain-containing protein</fullName>
    </recommendedName>
</protein>
<sequence length="126" mass="13863">MCRQRFKQQSQQSTHNQAKHQSETLLPIQSKSVREVLSSSLQNTTDDQQIQKTSQSAMLVVETEIQSDLHSDDSDNETTNVPAVSENDAVKDPDSDSGKSDPDITTRNELCVLVFNSGIIKLTTGG</sequence>
<evidence type="ECO:0008006" key="4">
    <source>
        <dbReference type="Google" id="ProtNLM"/>
    </source>
</evidence>
<proteinExistence type="predicted"/>
<evidence type="ECO:0000313" key="3">
    <source>
        <dbReference type="Proteomes" id="UP001281761"/>
    </source>
</evidence>
<accession>A0ABQ9YBM1</accession>
<name>A0ABQ9YBM1_9EUKA</name>
<gene>
    <name evidence="2" type="ORF">BLNAU_3925</name>
</gene>